<evidence type="ECO:0008006" key="3">
    <source>
        <dbReference type="Google" id="ProtNLM"/>
    </source>
</evidence>
<dbReference type="PANTHER" id="PTHR21503">
    <property type="entry name" value="F-BOX-CONTAINING HYPOTHETICAL PROTEIN C.ELEGANS"/>
    <property type="match status" value="1"/>
</dbReference>
<proteinExistence type="predicted"/>
<accession>A0A2G5UCJ1</accession>
<comment type="caution">
    <text evidence="1">The sequence shown here is derived from an EMBL/GenBank/DDBJ whole genome shotgun (WGS) entry which is preliminary data.</text>
</comment>
<dbReference type="AlphaFoldDB" id="A0A2G5UCJ1"/>
<evidence type="ECO:0000313" key="2">
    <source>
        <dbReference type="Proteomes" id="UP000230233"/>
    </source>
</evidence>
<dbReference type="EMBL" id="PDUG01000004">
    <property type="protein sequence ID" value="PIC37234.1"/>
    <property type="molecule type" value="Genomic_DNA"/>
</dbReference>
<protein>
    <recommendedName>
        <fullName evidence="3">F-box domain-containing protein</fullName>
    </recommendedName>
</protein>
<gene>
    <name evidence="1" type="primary">Cnig_chr_IV.g15927</name>
    <name evidence="1" type="ORF">B9Z55_015927</name>
</gene>
<dbReference type="Proteomes" id="UP000230233">
    <property type="component" value="Chromosome IV"/>
</dbReference>
<keyword evidence="2" id="KW-1185">Reference proteome</keyword>
<name>A0A2G5UCJ1_9PELO</name>
<sequence>MPFPILRTPLVVLSEIISLLEPNQIVTASFCSSNVTCLLKRHFQLRKPLEWRLFLTDRESCAKVDIMTSDNDKRITVISFRPLSELSEELQARAARNGYIPMFNTQFITYFTEDQKMTTKSMVNYVTGLLNLDVFDVVIDREGIWAIDWINNRQEKILGGLELSTGSKDHSNVDETVDFVLRNARVNTYCKMYYNVSDTFKFNGKLGPMRQLYVRYGHWVTLNGIIYIKATGGQEV</sequence>
<evidence type="ECO:0000313" key="1">
    <source>
        <dbReference type="EMBL" id="PIC37234.1"/>
    </source>
</evidence>
<organism evidence="1 2">
    <name type="scientific">Caenorhabditis nigoni</name>
    <dbReference type="NCBI Taxonomy" id="1611254"/>
    <lineage>
        <taxon>Eukaryota</taxon>
        <taxon>Metazoa</taxon>
        <taxon>Ecdysozoa</taxon>
        <taxon>Nematoda</taxon>
        <taxon>Chromadorea</taxon>
        <taxon>Rhabditida</taxon>
        <taxon>Rhabditina</taxon>
        <taxon>Rhabditomorpha</taxon>
        <taxon>Rhabditoidea</taxon>
        <taxon>Rhabditidae</taxon>
        <taxon>Peloderinae</taxon>
        <taxon>Caenorhabditis</taxon>
    </lineage>
</organism>
<reference evidence="2" key="1">
    <citation type="submission" date="2017-10" db="EMBL/GenBank/DDBJ databases">
        <title>Rapid genome shrinkage in a self-fertile nematode reveals novel sperm competition proteins.</title>
        <authorList>
            <person name="Yin D."/>
            <person name="Schwarz E.M."/>
            <person name="Thomas C.G."/>
            <person name="Felde R.L."/>
            <person name="Korf I.F."/>
            <person name="Cutter A.D."/>
            <person name="Schartner C.M."/>
            <person name="Ralston E.J."/>
            <person name="Meyer B.J."/>
            <person name="Haag E.S."/>
        </authorList>
    </citation>
    <scope>NUCLEOTIDE SEQUENCE [LARGE SCALE GENOMIC DNA]</scope>
    <source>
        <strain evidence="2">JU1422</strain>
    </source>
</reference>
<dbReference type="PANTHER" id="PTHR21503:SF8">
    <property type="entry name" value="F-BOX ASSOCIATED DOMAIN-CONTAINING PROTEIN-RELATED"/>
    <property type="match status" value="1"/>
</dbReference>